<gene>
    <name evidence="1" type="ORF">MJO28_007881</name>
</gene>
<comment type="caution">
    <text evidence="1">The sequence shown here is derived from an EMBL/GenBank/DDBJ whole genome shotgun (WGS) entry which is preliminary data.</text>
</comment>
<proteinExistence type="predicted"/>
<accession>A0ACC0EC66</accession>
<sequence length="99" mass="11237">VEWKNPEPAAAKNGSGFAPLKVQGTPPTNSVAEVTAYHDIILDLLREFCEAYPAGSVKHRGRVFLYHNFEEVFRSLIWHQVENDKKERDEEKALNEGAQ</sequence>
<name>A0ACC0EC66_9BASI</name>
<reference evidence="1 2" key="3">
    <citation type="journal article" date="2022" name="Microbiol. Spectr.">
        <title>Folding features and dynamics of 3D genome architecture in plant fungal pathogens.</title>
        <authorList>
            <person name="Xia C."/>
        </authorList>
    </citation>
    <scope>NUCLEOTIDE SEQUENCE [LARGE SCALE GENOMIC DNA]</scope>
    <source>
        <strain evidence="1 2">93-210</strain>
    </source>
</reference>
<keyword evidence="2" id="KW-1185">Reference proteome</keyword>
<feature type="non-terminal residue" evidence="1">
    <location>
        <position position="99"/>
    </location>
</feature>
<evidence type="ECO:0000313" key="2">
    <source>
        <dbReference type="Proteomes" id="UP001060170"/>
    </source>
</evidence>
<dbReference type="Proteomes" id="UP001060170">
    <property type="component" value="Chromosome 8"/>
</dbReference>
<reference evidence="2" key="1">
    <citation type="journal article" date="2018" name="BMC Genomics">
        <title>Genomic insights into host adaptation between the wheat stripe rust pathogen (Puccinia striiformis f. sp. tritici) and the barley stripe rust pathogen (Puccinia striiformis f. sp. hordei).</title>
        <authorList>
            <person name="Xia C."/>
            <person name="Wang M."/>
            <person name="Yin C."/>
            <person name="Cornejo O.E."/>
            <person name="Hulbert S.H."/>
            <person name="Chen X."/>
        </authorList>
    </citation>
    <scope>NUCLEOTIDE SEQUENCE [LARGE SCALE GENOMIC DNA]</scope>
    <source>
        <strain evidence="2">93-210</strain>
    </source>
</reference>
<dbReference type="EMBL" id="CM045872">
    <property type="protein sequence ID" value="KAI7949060.1"/>
    <property type="molecule type" value="Genomic_DNA"/>
</dbReference>
<reference evidence="2" key="2">
    <citation type="journal article" date="2018" name="Mol. Plant Microbe Interact.">
        <title>Genome sequence resources for the wheat stripe rust pathogen (Puccinia striiformis f. sp. tritici) and the barley stripe rust pathogen (Puccinia striiformis f. sp. hordei).</title>
        <authorList>
            <person name="Xia C."/>
            <person name="Wang M."/>
            <person name="Yin C."/>
            <person name="Cornejo O.E."/>
            <person name="Hulbert S.H."/>
            <person name="Chen X."/>
        </authorList>
    </citation>
    <scope>NUCLEOTIDE SEQUENCE [LARGE SCALE GENOMIC DNA]</scope>
    <source>
        <strain evidence="2">93-210</strain>
    </source>
</reference>
<protein>
    <submittedName>
        <fullName evidence="1">Uncharacterized protein</fullName>
    </submittedName>
</protein>
<organism evidence="1 2">
    <name type="scientific">Puccinia striiformis f. sp. tritici</name>
    <dbReference type="NCBI Taxonomy" id="168172"/>
    <lineage>
        <taxon>Eukaryota</taxon>
        <taxon>Fungi</taxon>
        <taxon>Dikarya</taxon>
        <taxon>Basidiomycota</taxon>
        <taxon>Pucciniomycotina</taxon>
        <taxon>Pucciniomycetes</taxon>
        <taxon>Pucciniales</taxon>
        <taxon>Pucciniaceae</taxon>
        <taxon>Puccinia</taxon>
    </lineage>
</organism>
<feature type="non-terminal residue" evidence="1">
    <location>
        <position position="1"/>
    </location>
</feature>
<evidence type="ECO:0000313" key="1">
    <source>
        <dbReference type="EMBL" id="KAI7949060.1"/>
    </source>
</evidence>